<feature type="transmembrane region" description="Helical" evidence="1">
    <location>
        <begin position="12"/>
        <end position="37"/>
    </location>
</feature>
<dbReference type="PANTHER" id="PTHR41532:SF1">
    <property type="entry name" value="FIXS PROTEIN"/>
    <property type="match status" value="1"/>
</dbReference>
<name>I3C5C5_9FLAO</name>
<accession>I3C5C5</accession>
<protein>
    <submittedName>
        <fullName evidence="2">Cytochrome oxidase maturation protein, cbb3-type</fullName>
    </submittedName>
</protein>
<reference evidence="2 3" key="1">
    <citation type="submission" date="2012-02" db="EMBL/GenBank/DDBJ databases">
        <title>Improved High-Quality Draft genome of Joostella marina DSM 19592.</title>
        <authorList>
            <consortium name="US DOE Joint Genome Institute (JGI-PGF)"/>
            <person name="Lucas S."/>
            <person name="Copeland A."/>
            <person name="Lapidus A."/>
            <person name="Bruce D."/>
            <person name="Goodwin L."/>
            <person name="Pitluck S."/>
            <person name="Peters L."/>
            <person name="Chertkov O."/>
            <person name="Ovchinnikova G."/>
            <person name="Kyrpides N."/>
            <person name="Mavromatis K."/>
            <person name="Detter J.C."/>
            <person name="Han C."/>
            <person name="Land M."/>
            <person name="Hauser L."/>
            <person name="Markowitz V."/>
            <person name="Cheng J.-F."/>
            <person name="Hugenholtz P."/>
            <person name="Woyke T."/>
            <person name="Wu D."/>
            <person name="Tindall B."/>
            <person name="Brambilla E."/>
            <person name="Klenk H.-P."/>
            <person name="Eisen J.A."/>
        </authorList>
    </citation>
    <scope>NUCLEOTIDE SEQUENCE [LARGE SCALE GENOMIC DNA]</scope>
    <source>
        <strain evidence="2 3">DSM 19592</strain>
    </source>
</reference>
<evidence type="ECO:0000256" key="1">
    <source>
        <dbReference type="SAM" id="Phobius"/>
    </source>
</evidence>
<evidence type="ECO:0000313" key="2">
    <source>
        <dbReference type="EMBL" id="EIJ38818.1"/>
    </source>
</evidence>
<keyword evidence="3" id="KW-1185">Reference proteome</keyword>
<sequence>MIIVAHNFAIQYTIMSVIYILLSISILIALIFFIAFISAVKSGQYDDSYTPSVRMLFEDEIKKDSCKTETCKTKNKQQS</sequence>
<dbReference type="Proteomes" id="UP000004690">
    <property type="component" value="Unassembled WGS sequence"/>
</dbReference>
<proteinExistence type="predicted"/>
<organism evidence="2 3">
    <name type="scientific">Galbibacter orientalis DSM 19592</name>
    <dbReference type="NCBI Taxonomy" id="926559"/>
    <lineage>
        <taxon>Bacteria</taxon>
        <taxon>Pseudomonadati</taxon>
        <taxon>Bacteroidota</taxon>
        <taxon>Flavobacteriia</taxon>
        <taxon>Flavobacteriales</taxon>
        <taxon>Flavobacteriaceae</taxon>
        <taxon>Galbibacter</taxon>
    </lineage>
</organism>
<keyword evidence="1" id="KW-0812">Transmembrane</keyword>
<dbReference type="STRING" id="926559.JoomaDRAFT_1813"/>
<keyword evidence="1" id="KW-0472">Membrane</keyword>
<evidence type="ECO:0000313" key="3">
    <source>
        <dbReference type="Proteomes" id="UP000004690"/>
    </source>
</evidence>
<dbReference type="AlphaFoldDB" id="I3C5C5"/>
<dbReference type="HOGENOM" id="CLU_176840_2_0_10"/>
<dbReference type="PANTHER" id="PTHR41532">
    <property type="entry name" value="FIXS PROTEIN"/>
    <property type="match status" value="1"/>
</dbReference>
<gene>
    <name evidence="2" type="ORF">JoomaDRAFT_1813</name>
</gene>
<dbReference type="Pfam" id="PF03597">
    <property type="entry name" value="FixS"/>
    <property type="match status" value="1"/>
</dbReference>
<dbReference type="NCBIfam" id="TIGR00847">
    <property type="entry name" value="ccoS"/>
    <property type="match status" value="1"/>
</dbReference>
<dbReference type="EMBL" id="JH651379">
    <property type="protein sequence ID" value="EIJ38818.1"/>
    <property type="molecule type" value="Genomic_DNA"/>
</dbReference>
<keyword evidence="1" id="KW-1133">Transmembrane helix</keyword>
<dbReference type="InterPro" id="IPR004714">
    <property type="entry name" value="Cyt_oxidase_maturation_cbb3"/>
</dbReference>
<dbReference type="eggNOG" id="COG3197">
    <property type="taxonomic scope" value="Bacteria"/>
</dbReference>